<dbReference type="SUPFAM" id="SSF54928">
    <property type="entry name" value="RNA-binding domain, RBD"/>
    <property type="match status" value="1"/>
</dbReference>
<dbReference type="EMBL" id="CAADFQ010000025">
    <property type="protein sequence ID" value="VFK31588.1"/>
    <property type="molecule type" value="Genomic_DNA"/>
</dbReference>
<dbReference type="InterPro" id="IPR035979">
    <property type="entry name" value="RBD_domain_sf"/>
</dbReference>
<evidence type="ECO:0000313" key="3">
    <source>
        <dbReference type="EMBL" id="VFK26681.1"/>
    </source>
</evidence>
<name>A0A451BC73_9GAMM</name>
<dbReference type="PROSITE" id="PS50102">
    <property type="entry name" value="RRM"/>
    <property type="match status" value="1"/>
</dbReference>
<reference evidence="5" key="1">
    <citation type="submission" date="2019-02" db="EMBL/GenBank/DDBJ databases">
        <authorList>
            <person name="Gruber-Vodicka R. H."/>
            <person name="Seah K. B. B."/>
        </authorList>
    </citation>
    <scope>NUCLEOTIDE SEQUENCE</scope>
    <source>
        <strain evidence="3">BECK_BZ197</strain>
        <strain evidence="5">BECK_BZ198</strain>
        <strain evidence="4">BECK_BZ199</strain>
    </source>
</reference>
<evidence type="ECO:0000256" key="1">
    <source>
        <dbReference type="SAM" id="MobiDB-lite"/>
    </source>
</evidence>
<evidence type="ECO:0000259" key="2">
    <source>
        <dbReference type="PROSITE" id="PS50102"/>
    </source>
</evidence>
<dbReference type="EMBL" id="CAADGH010000034">
    <property type="protein sequence ID" value="VFK75881.1"/>
    <property type="molecule type" value="Genomic_DNA"/>
</dbReference>
<dbReference type="Gene3D" id="3.30.70.330">
    <property type="match status" value="1"/>
</dbReference>
<dbReference type="Pfam" id="PF00076">
    <property type="entry name" value="RRM_1"/>
    <property type="match status" value="1"/>
</dbReference>
<dbReference type="PANTHER" id="PTHR15241:SF304">
    <property type="entry name" value="RRM DOMAIN-CONTAINING PROTEIN"/>
    <property type="match status" value="1"/>
</dbReference>
<dbReference type="InterPro" id="IPR012677">
    <property type="entry name" value="Nucleotide-bd_a/b_plait_sf"/>
</dbReference>
<dbReference type="SMART" id="SM00360">
    <property type="entry name" value="RRM"/>
    <property type="match status" value="1"/>
</dbReference>
<protein>
    <submittedName>
        <fullName evidence="5">RNA recognition motif. (A.k.a. RRM, RBD, or RNP domain)</fullName>
    </submittedName>
</protein>
<dbReference type="InterPro" id="IPR000504">
    <property type="entry name" value="RRM_dom"/>
</dbReference>
<feature type="domain" description="RRM" evidence="2">
    <location>
        <begin position="2"/>
        <end position="81"/>
    </location>
</feature>
<organism evidence="5">
    <name type="scientific">Candidatus Kentrum sp. MB</name>
    <dbReference type="NCBI Taxonomy" id="2138164"/>
    <lineage>
        <taxon>Bacteria</taxon>
        <taxon>Pseudomonadati</taxon>
        <taxon>Pseudomonadota</taxon>
        <taxon>Gammaproteobacteria</taxon>
        <taxon>Candidatus Kentrum</taxon>
    </lineage>
</organism>
<proteinExistence type="predicted"/>
<dbReference type="EMBL" id="CAADFO010000022">
    <property type="protein sequence ID" value="VFK26681.1"/>
    <property type="molecule type" value="Genomic_DNA"/>
</dbReference>
<evidence type="ECO:0000313" key="4">
    <source>
        <dbReference type="EMBL" id="VFK31588.1"/>
    </source>
</evidence>
<dbReference type="GO" id="GO:0003723">
    <property type="term" value="F:RNA binding"/>
    <property type="evidence" value="ECO:0007669"/>
    <property type="project" value="InterPro"/>
</dbReference>
<dbReference type="PANTHER" id="PTHR15241">
    <property type="entry name" value="TRANSFORMER-2-RELATED"/>
    <property type="match status" value="1"/>
</dbReference>
<accession>A0A451BC73</accession>
<sequence>MKRMFVGNLPVSATEDSVSELFARYGTVRSVRLVSDVFTGECRGFGFVEMEGHEARAAIAGLDGGSMTEGGKPLRVRFEEPKGARGGRRRR</sequence>
<evidence type="ECO:0000313" key="5">
    <source>
        <dbReference type="EMBL" id="VFK75881.1"/>
    </source>
</evidence>
<gene>
    <name evidence="3" type="ORF">BECKMB1821G_GA0114241_102225</name>
    <name evidence="5" type="ORF">BECKMB1821H_GA0114242_103422</name>
    <name evidence="4" type="ORF">BECKMB1821I_GA0114274_102516</name>
</gene>
<dbReference type="AlphaFoldDB" id="A0A451BC73"/>
<feature type="region of interest" description="Disordered" evidence="1">
    <location>
        <begin position="70"/>
        <end position="91"/>
    </location>
</feature>